<evidence type="ECO:0000259" key="1">
    <source>
        <dbReference type="Pfam" id="PF10551"/>
    </source>
</evidence>
<sequence>MVIFSYLLRRGDLLHRRRKSEANISYLFSNKKIEEALLGGVVDATLGVLVPLVTFINDAVSRGLVLEESSNGLVNGRTSLDEDDDKYGLLDGEGKVSHSVCGGRSRGGPPHGRPDLSNFTVVVCKDCNEMIYPLAFGFANSECLKSWTWFLKQLHDMILHPELVMIVSDWHTGISNGMRAIFSNGAHGVCAYHLAKNLKQHCRKRGDVIYHYYRAAYAFKGMPINALCSDFFTTGWLKQAYTMAVNPVPKPEVWDIADDVRTRVVLPWKKTIDMKTKEKSDAFCWGETKATNMWELWAKGIQ</sequence>
<organism evidence="2 3">
    <name type="scientific">Dipteronia sinensis</name>
    <dbReference type="NCBI Taxonomy" id="43782"/>
    <lineage>
        <taxon>Eukaryota</taxon>
        <taxon>Viridiplantae</taxon>
        <taxon>Streptophyta</taxon>
        <taxon>Embryophyta</taxon>
        <taxon>Tracheophyta</taxon>
        <taxon>Spermatophyta</taxon>
        <taxon>Magnoliopsida</taxon>
        <taxon>eudicotyledons</taxon>
        <taxon>Gunneridae</taxon>
        <taxon>Pentapetalae</taxon>
        <taxon>rosids</taxon>
        <taxon>malvids</taxon>
        <taxon>Sapindales</taxon>
        <taxon>Sapindaceae</taxon>
        <taxon>Hippocastanoideae</taxon>
        <taxon>Acereae</taxon>
        <taxon>Dipteronia</taxon>
    </lineage>
</organism>
<gene>
    <name evidence="2" type="ORF">Dsin_021744</name>
</gene>
<evidence type="ECO:0000313" key="2">
    <source>
        <dbReference type="EMBL" id="KAK3198329.1"/>
    </source>
</evidence>
<dbReference type="EMBL" id="JANJYJ010000007">
    <property type="protein sequence ID" value="KAK3198329.1"/>
    <property type="molecule type" value="Genomic_DNA"/>
</dbReference>
<dbReference type="AlphaFoldDB" id="A0AAE0A0R8"/>
<dbReference type="Pfam" id="PF10551">
    <property type="entry name" value="MULE"/>
    <property type="match status" value="1"/>
</dbReference>
<comment type="caution">
    <text evidence="2">The sequence shown here is derived from an EMBL/GenBank/DDBJ whole genome shotgun (WGS) entry which is preliminary data.</text>
</comment>
<name>A0AAE0A0R8_9ROSI</name>
<reference evidence="2" key="1">
    <citation type="journal article" date="2023" name="Plant J.">
        <title>Genome sequences and population genomics provide insights into the demographic history, inbreeding, and mutation load of two 'living fossil' tree species of Dipteronia.</title>
        <authorList>
            <person name="Feng Y."/>
            <person name="Comes H.P."/>
            <person name="Chen J."/>
            <person name="Zhu S."/>
            <person name="Lu R."/>
            <person name="Zhang X."/>
            <person name="Li P."/>
            <person name="Qiu J."/>
            <person name="Olsen K.M."/>
            <person name="Qiu Y."/>
        </authorList>
    </citation>
    <scope>NUCLEOTIDE SEQUENCE</scope>
    <source>
        <strain evidence="2">NBL</strain>
    </source>
</reference>
<proteinExistence type="predicted"/>
<dbReference type="PANTHER" id="PTHR31973:SF195">
    <property type="entry name" value="MUDR FAMILY TRANSPOSASE"/>
    <property type="match status" value="1"/>
</dbReference>
<dbReference type="PANTHER" id="PTHR31973">
    <property type="entry name" value="POLYPROTEIN, PUTATIVE-RELATED"/>
    <property type="match status" value="1"/>
</dbReference>
<dbReference type="Proteomes" id="UP001281410">
    <property type="component" value="Unassembled WGS sequence"/>
</dbReference>
<dbReference type="InterPro" id="IPR018289">
    <property type="entry name" value="MULE_transposase_dom"/>
</dbReference>
<evidence type="ECO:0000313" key="3">
    <source>
        <dbReference type="Proteomes" id="UP001281410"/>
    </source>
</evidence>
<keyword evidence="3" id="KW-1185">Reference proteome</keyword>
<feature type="domain" description="MULE transposase" evidence="1">
    <location>
        <begin position="119"/>
        <end position="197"/>
    </location>
</feature>
<protein>
    <recommendedName>
        <fullName evidence="1">MULE transposase domain-containing protein</fullName>
    </recommendedName>
</protein>
<accession>A0AAE0A0R8</accession>